<evidence type="ECO:0000256" key="4">
    <source>
        <dbReference type="RuleBase" id="RU003357"/>
    </source>
</evidence>
<dbReference type="PANTHER" id="PTHR40980">
    <property type="entry name" value="PLUG DOMAIN-CONTAINING PROTEIN"/>
    <property type="match status" value="1"/>
</dbReference>
<keyword evidence="8" id="KW-0675">Receptor</keyword>
<protein>
    <submittedName>
        <fullName evidence="8">TonB-dependent receptor</fullName>
    </submittedName>
</protein>
<evidence type="ECO:0000256" key="1">
    <source>
        <dbReference type="ARBA" id="ARBA00004442"/>
    </source>
</evidence>
<evidence type="ECO:0000256" key="5">
    <source>
        <dbReference type="SAM" id="SignalP"/>
    </source>
</evidence>
<dbReference type="Pfam" id="PF00593">
    <property type="entry name" value="TonB_dep_Rec_b-barrel"/>
    <property type="match status" value="1"/>
</dbReference>
<dbReference type="InterPro" id="IPR000531">
    <property type="entry name" value="Beta-barrel_TonB"/>
</dbReference>
<dbReference type="InterPro" id="IPR036942">
    <property type="entry name" value="Beta-barrel_TonB_sf"/>
</dbReference>
<dbReference type="Proteomes" id="UP000249082">
    <property type="component" value="Unassembled WGS sequence"/>
</dbReference>
<evidence type="ECO:0000313" key="8">
    <source>
        <dbReference type="EMBL" id="PZQ57523.1"/>
    </source>
</evidence>
<accession>A0A2W5QRY0</accession>
<dbReference type="PANTHER" id="PTHR40980:SF3">
    <property type="entry name" value="TONB-DEPENDENT RECEPTOR-LIKE BETA-BARREL DOMAIN-CONTAINING PROTEIN"/>
    <property type="match status" value="1"/>
</dbReference>
<dbReference type="AlphaFoldDB" id="A0A2W5QRY0"/>
<evidence type="ECO:0000313" key="9">
    <source>
        <dbReference type="Proteomes" id="UP000249082"/>
    </source>
</evidence>
<evidence type="ECO:0000259" key="6">
    <source>
        <dbReference type="Pfam" id="PF00593"/>
    </source>
</evidence>
<keyword evidence="3" id="KW-0998">Cell outer membrane</keyword>
<dbReference type="InterPro" id="IPR012910">
    <property type="entry name" value="Plug_dom"/>
</dbReference>
<feature type="chain" id="PRO_5016163486" evidence="5">
    <location>
        <begin position="28"/>
        <end position="917"/>
    </location>
</feature>
<comment type="caution">
    <text evidence="8">The sequence shown here is derived from an EMBL/GenBank/DDBJ whole genome shotgun (WGS) entry which is preliminary data.</text>
</comment>
<evidence type="ECO:0000259" key="7">
    <source>
        <dbReference type="Pfam" id="PF07715"/>
    </source>
</evidence>
<dbReference type="Gene3D" id="2.170.130.10">
    <property type="entry name" value="TonB-dependent receptor, plug domain"/>
    <property type="match status" value="1"/>
</dbReference>
<feature type="domain" description="TonB-dependent receptor-like beta-barrel" evidence="6">
    <location>
        <begin position="413"/>
        <end position="883"/>
    </location>
</feature>
<evidence type="ECO:0000256" key="2">
    <source>
        <dbReference type="ARBA" id="ARBA00023136"/>
    </source>
</evidence>
<dbReference type="InterPro" id="IPR037066">
    <property type="entry name" value="Plug_dom_sf"/>
</dbReference>
<dbReference type="EMBL" id="QFPX01000001">
    <property type="protein sequence ID" value="PZQ57523.1"/>
    <property type="molecule type" value="Genomic_DNA"/>
</dbReference>
<proteinExistence type="inferred from homology"/>
<dbReference type="NCBIfam" id="TIGR01782">
    <property type="entry name" value="TonB-Xanth-Caul"/>
    <property type="match status" value="1"/>
</dbReference>
<evidence type="ECO:0000256" key="3">
    <source>
        <dbReference type="ARBA" id="ARBA00023237"/>
    </source>
</evidence>
<comment type="subcellular location">
    <subcellularLocation>
        <location evidence="1 4">Cell outer membrane</location>
    </subcellularLocation>
</comment>
<feature type="domain" description="TonB-dependent receptor plug" evidence="7">
    <location>
        <begin position="64"/>
        <end position="165"/>
    </location>
</feature>
<comment type="similarity">
    <text evidence="4">Belongs to the TonB-dependent receptor family.</text>
</comment>
<sequence>MTSLRVLKLSTALTSIVAIGVAAPAWAQSASDASAKLSDQSDAPKVDIVVTGVRGSVEAAATKKKNSKQIVDSVVSEDVGKLPDNNVPEALSRVTGVQIDRARGQGQNVTIRGLDQVQTTLNGNNTNLGDGRAISLSDIPAELLKQVDVYKTRSADQVEGGIAGTVNVELRRPFDLKKGLTVAGSLRGSYDDQSEKVSPYGSLLIADRFETGIGEIGFLLNGSWTKTNYRENYIDSESPTKTVVDGNTIVIPYRAQYGIEQGSVKRPSLNAVLQWKPSDKLDFVLEGGYIGSREKRSVERLYVQDMPYIGTGSYSDIVLMPDGKTVRSLTVSNPNGINAGIDSLYNTLHSNLYTTNFEAHWHSDKVQINSSVQYNWSNEGNYFVESILRPQGLTSASVDFASDVYSKGAPSITFNGADVNDLSSYGIQRFQDNRGGSKNKEFAAQTDLTLQLSDTSLLRSLQVGGRYNQRRTSRYYGYRDGLPTVNGAPAPLSLFPGYETASQVGPDISGSSTQWYRIPGSVVLSNIDNVRAFIQQYDPNNAARFSSIYPPSDQGQTFSSNEKNFAAYAQLAYGFDMGTIPVDGLVGVRYTNTWGTSSSFGYRPGTPANGNQQIIEEAEGSGNYSDILPSASAIIHFTPKAQLRLSYTTNVQRPSFYSMRPFFSLNTANNPPIVYAGNPELKAQRERAFDVSAEYYFGRGGQISFAGYYKKATGFLLYSREQASAAQMAAYGINVADYGASFGYIEQERNAGDGTFVGLEGTVQSFFDFLPGVLSNFGVSLNASHILKARVEYDDEESFPGEFDSPNTSKWTANATLFYDTPSFSARVAYNYRSSYRSGFWLDGQGDDRALYSPYYGATDRLDAAVNYTPVSFMTLSLEASNILGSDVFRYHGSQNLLPLGVRTLARTVQGSVRFRF</sequence>
<keyword evidence="4" id="KW-0798">TonB box</keyword>
<organism evidence="8 9">
    <name type="scientific">Novosphingobium pentaromativorans</name>
    <dbReference type="NCBI Taxonomy" id="205844"/>
    <lineage>
        <taxon>Bacteria</taxon>
        <taxon>Pseudomonadati</taxon>
        <taxon>Pseudomonadota</taxon>
        <taxon>Alphaproteobacteria</taxon>
        <taxon>Sphingomonadales</taxon>
        <taxon>Sphingomonadaceae</taxon>
        <taxon>Novosphingobium</taxon>
    </lineage>
</organism>
<feature type="signal peptide" evidence="5">
    <location>
        <begin position="1"/>
        <end position="27"/>
    </location>
</feature>
<dbReference type="GO" id="GO:0009279">
    <property type="term" value="C:cell outer membrane"/>
    <property type="evidence" value="ECO:0007669"/>
    <property type="project" value="UniProtKB-SubCell"/>
</dbReference>
<dbReference type="Pfam" id="PF07715">
    <property type="entry name" value="Plug"/>
    <property type="match status" value="1"/>
</dbReference>
<gene>
    <name evidence="8" type="ORF">DI555_00910</name>
</gene>
<name>A0A2W5QRY0_9SPHN</name>
<dbReference type="InterPro" id="IPR010104">
    <property type="entry name" value="TonB_rcpt_bac"/>
</dbReference>
<keyword evidence="5" id="KW-0732">Signal</keyword>
<dbReference type="SUPFAM" id="SSF56935">
    <property type="entry name" value="Porins"/>
    <property type="match status" value="1"/>
</dbReference>
<dbReference type="Gene3D" id="2.40.170.20">
    <property type="entry name" value="TonB-dependent receptor, beta-barrel domain"/>
    <property type="match status" value="1"/>
</dbReference>
<keyword evidence="2 4" id="KW-0472">Membrane</keyword>
<reference evidence="8 9" key="1">
    <citation type="submission" date="2017-08" db="EMBL/GenBank/DDBJ databases">
        <title>Infants hospitalized years apart are colonized by the same room-sourced microbial strains.</title>
        <authorList>
            <person name="Brooks B."/>
            <person name="Olm M.R."/>
            <person name="Firek B.A."/>
            <person name="Baker R."/>
            <person name="Thomas B.C."/>
            <person name="Morowitz M.J."/>
            <person name="Banfield J.F."/>
        </authorList>
    </citation>
    <scope>NUCLEOTIDE SEQUENCE [LARGE SCALE GENOMIC DNA]</scope>
    <source>
        <strain evidence="8">S2_005_002_R2_33</strain>
    </source>
</reference>